<keyword evidence="4" id="KW-1185">Reference proteome</keyword>
<dbReference type="EMBL" id="CP035299">
    <property type="protein sequence ID" value="QAU52018.1"/>
    <property type="molecule type" value="Genomic_DNA"/>
</dbReference>
<dbReference type="PANTHER" id="PTHR10434:SF11">
    <property type="entry name" value="1-ACYL-SN-GLYCEROL-3-PHOSPHATE ACYLTRANSFERASE"/>
    <property type="match status" value="1"/>
</dbReference>
<gene>
    <name evidence="3" type="ORF">CPELA_03695</name>
</gene>
<accession>A0A410W7U7</accession>
<dbReference type="GO" id="GO:0005886">
    <property type="term" value="C:plasma membrane"/>
    <property type="evidence" value="ECO:0007669"/>
    <property type="project" value="TreeGrafter"/>
</dbReference>
<dbReference type="Proteomes" id="UP000288929">
    <property type="component" value="Chromosome"/>
</dbReference>
<dbReference type="GO" id="GO:0003841">
    <property type="term" value="F:1-acylglycerol-3-phosphate O-acyltransferase activity"/>
    <property type="evidence" value="ECO:0007669"/>
    <property type="project" value="TreeGrafter"/>
</dbReference>
<evidence type="ECO:0000313" key="3">
    <source>
        <dbReference type="EMBL" id="QAU52018.1"/>
    </source>
</evidence>
<keyword evidence="1 3" id="KW-0808">Transferase</keyword>
<evidence type="ECO:0000256" key="1">
    <source>
        <dbReference type="ARBA" id="ARBA00022679"/>
    </source>
</evidence>
<evidence type="ECO:0000313" key="4">
    <source>
        <dbReference type="Proteomes" id="UP000288929"/>
    </source>
</evidence>
<reference evidence="3 4" key="1">
    <citation type="submission" date="2019-01" db="EMBL/GenBank/DDBJ databases">
        <authorList>
            <person name="Ruckert C."/>
            <person name="Busche T."/>
            <person name="Kalinowski J."/>
        </authorList>
    </citation>
    <scope>NUCLEOTIDE SEQUENCE [LARGE SCALE GENOMIC DNA]</scope>
    <source>
        <strain evidence="3 4">136/3</strain>
    </source>
</reference>
<dbReference type="SUPFAM" id="SSF69593">
    <property type="entry name" value="Glycerol-3-phosphate (1)-acyltransferase"/>
    <property type="match status" value="1"/>
</dbReference>
<dbReference type="KEGG" id="cpeg:CPELA_03695"/>
<evidence type="ECO:0000256" key="2">
    <source>
        <dbReference type="ARBA" id="ARBA00023315"/>
    </source>
</evidence>
<keyword evidence="2 3" id="KW-0012">Acyltransferase</keyword>
<protein>
    <submittedName>
        <fullName evidence="3">2-acyl-glycerophospho-ethanolamine acyltransferase</fullName>
    </submittedName>
</protein>
<dbReference type="PANTHER" id="PTHR10434">
    <property type="entry name" value="1-ACYL-SN-GLYCEROL-3-PHOSPHATE ACYLTRANSFERASE"/>
    <property type="match status" value="1"/>
</dbReference>
<dbReference type="CDD" id="cd07989">
    <property type="entry name" value="LPLAT_AGPAT-like"/>
    <property type="match status" value="1"/>
</dbReference>
<name>A0A410W7U7_9CORY</name>
<organism evidence="3 4">
    <name type="scientific">Corynebacterium pelargi</name>
    <dbReference type="NCBI Taxonomy" id="1471400"/>
    <lineage>
        <taxon>Bacteria</taxon>
        <taxon>Bacillati</taxon>
        <taxon>Actinomycetota</taxon>
        <taxon>Actinomycetes</taxon>
        <taxon>Mycobacteriales</taxon>
        <taxon>Corynebacteriaceae</taxon>
        <taxon>Corynebacterium</taxon>
    </lineage>
</organism>
<dbReference type="AlphaFoldDB" id="A0A410W7U7"/>
<sequence length="249" mass="27463">MRILGSANIPNKWYWVFKHVLIGPWLKVLNRPEVEHLERIPNQGPAILASNHQAVMDSFYFPLVCERQLTFPAKSEYFTGTSLVGKLQKWFFTSVGQMPIERGSAEAGDQLLEAATKVLDNGDLFGIYPEGTRSPDGRVYKGKSGMARIALLSGVDVIPVAMIDTRKANPIGSWIPRPAKVRMKIGQPIAPRAFVEEAGLDPDSHEAARYLTDHVMHTLAELVGVEYVDIYASEVKASLEAGKGYPEGA</sequence>
<dbReference type="SMART" id="SM00563">
    <property type="entry name" value="PlsC"/>
    <property type="match status" value="1"/>
</dbReference>
<dbReference type="Pfam" id="PF01553">
    <property type="entry name" value="Acyltransferase"/>
    <property type="match status" value="1"/>
</dbReference>
<proteinExistence type="predicted"/>
<dbReference type="InterPro" id="IPR002123">
    <property type="entry name" value="Plipid/glycerol_acylTrfase"/>
</dbReference>
<dbReference type="GO" id="GO:0006654">
    <property type="term" value="P:phosphatidic acid biosynthetic process"/>
    <property type="evidence" value="ECO:0007669"/>
    <property type="project" value="TreeGrafter"/>
</dbReference>